<proteinExistence type="predicted"/>
<organism evidence="1 2">
    <name type="scientific">Siminovitchia sediminis</name>
    <dbReference type="NCBI Taxonomy" id="1274353"/>
    <lineage>
        <taxon>Bacteria</taxon>
        <taxon>Bacillati</taxon>
        <taxon>Bacillota</taxon>
        <taxon>Bacilli</taxon>
        <taxon>Bacillales</taxon>
        <taxon>Bacillaceae</taxon>
        <taxon>Siminovitchia</taxon>
    </lineage>
</organism>
<evidence type="ECO:0000313" key="2">
    <source>
        <dbReference type="Proteomes" id="UP001597301"/>
    </source>
</evidence>
<evidence type="ECO:0000313" key="1">
    <source>
        <dbReference type="EMBL" id="MFD1705249.1"/>
    </source>
</evidence>
<dbReference type="RefSeq" id="WP_380771509.1">
    <property type="nucleotide sequence ID" value="NZ_JBHUEO010000002.1"/>
</dbReference>
<protein>
    <submittedName>
        <fullName evidence="1">Uncharacterized protein</fullName>
    </submittedName>
</protein>
<gene>
    <name evidence="1" type="ORF">ACFSCZ_00605</name>
</gene>
<accession>A0ABW4KD63</accession>
<reference evidence="2" key="1">
    <citation type="journal article" date="2019" name="Int. J. Syst. Evol. Microbiol.">
        <title>The Global Catalogue of Microorganisms (GCM) 10K type strain sequencing project: providing services to taxonomists for standard genome sequencing and annotation.</title>
        <authorList>
            <consortium name="The Broad Institute Genomics Platform"/>
            <consortium name="The Broad Institute Genome Sequencing Center for Infectious Disease"/>
            <person name="Wu L."/>
            <person name="Ma J."/>
        </authorList>
    </citation>
    <scope>NUCLEOTIDE SEQUENCE [LARGE SCALE GENOMIC DNA]</scope>
    <source>
        <strain evidence="2">CGMCC 1.12295</strain>
    </source>
</reference>
<name>A0ABW4KD63_9BACI</name>
<sequence>MTKKMEIWKVDKGEVDVQYLIDPKEVVEKIEIGGSSLVIDGISDLSYGEELDLSNQLERFKNEMEEKEEYFNADEPEDLKKFLEVCGYENIEVDYADDYLDFVHENENRLVYDGMNKVFFSLTDFEPCEVYEWWNGSNYETLKHAYYDEGVIKTEIEITEDSVDLGEWDGRNWTTGGLGHHQNVYKVKSVDGEKVEDQYLLEESSQWQGDHTLGQVMSEYELINHLQELGRDVEEYMSAIKSLDLNEGFTKEKNSEQELER</sequence>
<comment type="caution">
    <text evidence="1">The sequence shown here is derived from an EMBL/GenBank/DDBJ whole genome shotgun (WGS) entry which is preliminary data.</text>
</comment>
<dbReference type="EMBL" id="JBHUEO010000002">
    <property type="protein sequence ID" value="MFD1705249.1"/>
    <property type="molecule type" value="Genomic_DNA"/>
</dbReference>
<dbReference type="Proteomes" id="UP001597301">
    <property type="component" value="Unassembled WGS sequence"/>
</dbReference>
<keyword evidence="2" id="KW-1185">Reference proteome</keyword>